<keyword evidence="1" id="KW-1188">Viral release from host cell</keyword>
<dbReference type="InterPro" id="IPR035421">
    <property type="entry name" value="Terminase_6C"/>
</dbReference>
<comment type="caution">
    <text evidence="4">The sequence shown here is derived from an EMBL/GenBank/DDBJ whole genome shotgun (WGS) entry which is preliminary data.</text>
</comment>
<evidence type="ECO:0000313" key="5">
    <source>
        <dbReference type="Proteomes" id="UP000576152"/>
    </source>
</evidence>
<feature type="compositionally biased region" description="Gly residues" evidence="2">
    <location>
        <begin position="524"/>
        <end position="533"/>
    </location>
</feature>
<evidence type="ECO:0000259" key="3">
    <source>
        <dbReference type="Pfam" id="PF17289"/>
    </source>
</evidence>
<feature type="compositionally biased region" description="Low complexity" evidence="2">
    <location>
        <begin position="505"/>
        <end position="523"/>
    </location>
</feature>
<dbReference type="InterPro" id="IPR027417">
    <property type="entry name" value="P-loop_NTPase"/>
</dbReference>
<keyword evidence="5" id="KW-1185">Reference proteome</keyword>
<protein>
    <submittedName>
        <fullName evidence="4">Phage terminase large subunit-like protein</fullName>
    </submittedName>
</protein>
<dbReference type="EMBL" id="JACIBX010000001">
    <property type="protein sequence ID" value="MBB3710544.1"/>
    <property type="molecule type" value="Genomic_DNA"/>
</dbReference>
<sequence length="600" mass="62780">MPGGGSLAGWIACAPAAERTAFLDGLDPAALAALPHLFDLWALPHQRPPGGDWRTWVILGGRGAGKTRAGAEWVRGQVEGPRPRDPGRARRVALIGETLDQAREVMVFGDSGLMACAPPDRRPDWSATRRMLTWPNGATAQIFSAHDPEALRGPQFDAAWADELAKWRRGQEAWDMLQFGLRLGDPRACVTTTPRNVAVLRDLLAADSTVTTHAPTEANAANLAPGFLDEMRRRYAGTRQGRQELDGVLLADAEGALWTAAMLAACVVEGAPDLDRIVVAVDPSVSAHAGSDACGIIVAGAVTQGPPADWRAYVLEDATALRASPQGWARAACAAMERHGAERMVAEVNQGGALVETVVRQVDPLVPFKALHAGRSKGLRAEPVAALYEQGRVHHLRGLGAARTAARHWGSVRICARPSGAAIWRSRGSGGPGAGPMPGPGARCRSTCRARPICCGSCRRGCCGARSSCKRRASAMTRQCGPPMGRRGRWWCRWRRSRTPGGRGPSPRWRCPGEADPAGLPRSRGGGAAGGAARGPAGARRADRRGGARRRCLAAADGPGAPALGRRIADGGGAAAPGPAAVALARAGGARGVAATARCP</sequence>
<dbReference type="Gene3D" id="3.40.50.300">
    <property type="entry name" value="P-loop containing nucleotide triphosphate hydrolases"/>
    <property type="match status" value="1"/>
</dbReference>
<organism evidence="4 5">
    <name type="scientific">Limimaricola variabilis</name>
    <dbReference type="NCBI Taxonomy" id="1492771"/>
    <lineage>
        <taxon>Bacteria</taxon>
        <taxon>Pseudomonadati</taxon>
        <taxon>Pseudomonadota</taxon>
        <taxon>Alphaproteobacteria</taxon>
        <taxon>Rhodobacterales</taxon>
        <taxon>Paracoccaceae</taxon>
        <taxon>Limimaricola</taxon>
    </lineage>
</organism>
<dbReference type="Proteomes" id="UP000576152">
    <property type="component" value="Unassembled WGS sequence"/>
</dbReference>
<dbReference type="Pfam" id="PF17289">
    <property type="entry name" value="Terminase_6C"/>
    <property type="match status" value="1"/>
</dbReference>
<dbReference type="Pfam" id="PF03237">
    <property type="entry name" value="Terminase_6N"/>
    <property type="match status" value="1"/>
</dbReference>
<evidence type="ECO:0000313" key="4">
    <source>
        <dbReference type="EMBL" id="MBB3710544.1"/>
    </source>
</evidence>
<reference evidence="4 5" key="1">
    <citation type="submission" date="2020-08" db="EMBL/GenBank/DDBJ databases">
        <title>Genomic Encyclopedia of Type Strains, Phase III (KMG-III): the genomes of soil and plant-associated and newly described type strains.</title>
        <authorList>
            <person name="Whitman W."/>
        </authorList>
    </citation>
    <scope>NUCLEOTIDE SEQUENCE [LARGE SCALE GENOMIC DNA]</scope>
    <source>
        <strain evidence="4 5">CECT 8572</strain>
    </source>
</reference>
<gene>
    <name evidence="4" type="ORF">FHS00_000097</name>
</gene>
<proteinExistence type="predicted"/>
<accession>A0ABR6HJ26</accession>
<feature type="domain" description="Terminase large subunit gp17-like C-terminal" evidence="3">
    <location>
        <begin position="280"/>
        <end position="399"/>
    </location>
</feature>
<name>A0ABR6HJ26_9RHOB</name>
<evidence type="ECO:0000256" key="1">
    <source>
        <dbReference type="ARBA" id="ARBA00022612"/>
    </source>
</evidence>
<feature type="region of interest" description="Disordered" evidence="2">
    <location>
        <begin position="495"/>
        <end position="551"/>
    </location>
</feature>
<evidence type="ECO:0000256" key="2">
    <source>
        <dbReference type="SAM" id="MobiDB-lite"/>
    </source>
</evidence>